<gene>
    <name evidence="1" type="ordered locus">Mnod_7082</name>
</gene>
<keyword evidence="2" id="KW-1185">Reference proteome</keyword>
<evidence type="ECO:0000313" key="2">
    <source>
        <dbReference type="Proteomes" id="UP000008207"/>
    </source>
</evidence>
<dbReference type="KEGG" id="mno:Mnod_7082"/>
<reference evidence="1 2" key="1">
    <citation type="submission" date="2009-01" db="EMBL/GenBank/DDBJ databases">
        <title>Complete sequence of chromosome of Methylobacterium nodulans ORS 2060.</title>
        <authorList>
            <consortium name="US DOE Joint Genome Institute"/>
            <person name="Lucas S."/>
            <person name="Copeland A."/>
            <person name="Lapidus A."/>
            <person name="Glavina del Rio T."/>
            <person name="Dalin E."/>
            <person name="Tice H."/>
            <person name="Bruce D."/>
            <person name="Goodwin L."/>
            <person name="Pitluck S."/>
            <person name="Sims D."/>
            <person name="Brettin T."/>
            <person name="Detter J.C."/>
            <person name="Han C."/>
            <person name="Larimer F."/>
            <person name="Land M."/>
            <person name="Hauser L."/>
            <person name="Kyrpides N."/>
            <person name="Ivanova N."/>
            <person name="Marx C.J."/>
            <person name="Richardson P."/>
        </authorList>
    </citation>
    <scope>NUCLEOTIDE SEQUENCE [LARGE SCALE GENOMIC DNA]</scope>
    <source>
        <strain evidence="2">LMG 21967 / CNCM I-2342 / ORS 2060</strain>
    </source>
</reference>
<dbReference type="AlphaFoldDB" id="B8IJ27"/>
<name>B8IJ27_METNO</name>
<accession>B8IJ27</accession>
<evidence type="ECO:0000313" key="1">
    <source>
        <dbReference type="EMBL" id="ACL61822.1"/>
    </source>
</evidence>
<dbReference type="EMBL" id="CP001349">
    <property type="protein sequence ID" value="ACL61822.1"/>
    <property type="molecule type" value="Genomic_DNA"/>
</dbReference>
<sequence>MSSHESRALSASELIDTLAAIGRTVASLNAAGKQIRVAVVPDGLWIDVFAPGRSELSRLIPTHQVSRMAPYAIAREIEALGRTI</sequence>
<dbReference type="Proteomes" id="UP000008207">
    <property type="component" value="Chromosome"/>
</dbReference>
<dbReference type="RefSeq" id="WP_015933385.1">
    <property type="nucleotide sequence ID" value="NC_011894.1"/>
</dbReference>
<dbReference type="HOGENOM" id="CLU_2602011_0_0_5"/>
<proteinExistence type="predicted"/>
<protein>
    <submittedName>
        <fullName evidence="1">Uncharacterized protein</fullName>
    </submittedName>
</protein>
<organism evidence="1 2">
    <name type="scientific">Methylobacterium nodulans (strain LMG 21967 / CNCM I-2342 / ORS 2060)</name>
    <dbReference type="NCBI Taxonomy" id="460265"/>
    <lineage>
        <taxon>Bacteria</taxon>
        <taxon>Pseudomonadati</taxon>
        <taxon>Pseudomonadota</taxon>
        <taxon>Alphaproteobacteria</taxon>
        <taxon>Hyphomicrobiales</taxon>
        <taxon>Methylobacteriaceae</taxon>
        <taxon>Methylobacterium</taxon>
    </lineage>
</organism>